<keyword evidence="3 10" id="KW-0813">Transport</keyword>
<dbReference type="Gene3D" id="1.50.40.10">
    <property type="entry name" value="Mitochondrial carrier domain"/>
    <property type="match status" value="1"/>
</dbReference>
<name>A0A1E3QKU5_9ASCO</name>
<keyword evidence="6 11" id="KW-1133">Transmembrane helix</keyword>
<accession>A0A1E3QKU5</accession>
<dbReference type="EMBL" id="KV454439">
    <property type="protein sequence ID" value="ODQ77617.1"/>
    <property type="molecule type" value="Genomic_DNA"/>
</dbReference>
<keyword evidence="8 9" id="KW-0472">Membrane</keyword>
<dbReference type="Pfam" id="PF00153">
    <property type="entry name" value="Mito_carr"/>
    <property type="match status" value="1"/>
</dbReference>
<evidence type="ECO:0000256" key="7">
    <source>
        <dbReference type="ARBA" id="ARBA00023128"/>
    </source>
</evidence>
<dbReference type="PANTHER" id="PTHR45624">
    <property type="entry name" value="MITOCHONDRIAL BASIC AMINO ACIDS TRANSPORTER-RELATED"/>
    <property type="match status" value="1"/>
</dbReference>
<evidence type="ECO:0008006" key="14">
    <source>
        <dbReference type="Google" id="ProtNLM"/>
    </source>
</evidence>
<dbReference type="AlphaFoldDB" id="A0A1E3QKU5"/>
<evidence type="ECO:0000256" key="6">
    <source>
        <dbReference type="ARBA" id="ARBA00022989"/>
    </source>
</evidence>
<keyword evidence="5" id="KW-0677">Repeat</keyword>
<dbReference type="InterPro" id="IPR018108">
    <property type="entry name" value="MCP_transmembrane"/>
</dbReference>
<evidence type="ECO:0000313" key="12">
    <source>
        <dbReference type="EMBL" id="ODQ77617.1"/>
    </source>
</evidence>
<evidence type="ECO:0000256" key="4">
    <source>
        <dbReference type="ARBA" id="ARBA00022692"/>
    </source>
</evidence>
<proteinExistence type="inferred from homology"/>
<dbReference type="GO" id="GO:0022857">
    <property type="term" value="F:transmembrane transporter activity"/>
    <property type="evidence" value="ECO:0007669"/>
    <property type="project" value="TreeGrafter"/>
</dbReference>
<evidence type="ECO:0000256" key="11">
    <source>
        <dbReference type="SAM" id="Phobius"/>
    </source>
</evidence>
<feature type="transmembrane region" description="Helical" evidence="11">
    <location>
        <begin position="344"/>
        <end position="365"/>
    </location>
</feature>
<evidence type="ECO:0000256" key="10">
    <source>
        <dbReference type="RuleBase" id="RU000488"/>
    </source>
</evidence>
<dbReference type="RefSeq" id="XP_018982945.1">
    <property type="nucleotide sequence ID" value="XM_019129852.1"/>
</dbReference>
<evidence type="ECO:0000256" key="9">
    <source>
        <dbReference type="PROSITE-ProRule" id="PRU00282"/>
    </source>
</evidence>
<evidence type="ECO:0000256" key="5">
    <source>
        <dbReference type="ARBA" id="ARBA00022737"/>
    </source>
</evidence>
<dbReference type="STRING" id="984486.A0A1E3QKU5"/>
<reference evidence="13" key="1">
    <citation type="submission" date="2016-05" db="EMBL/GenBank/DDBJ databases">
        <title>Comparative genomics of biotechnologically important yeasts.</title>
        <authorList>
            <consortium name="DOE Joint Genome Institute"/>
            <person name="Riley R."/>
            <person name="Haridas S."/>
            <person name="Wolfe K.H."/>
            <person name="Lopes M.R."/>
            <person name="Hittinger C.T."/>
            <person name="Goker M."/>
            <person name="Salamov A."/>
            <person name="Wisecaver J."/>
            <person name="Long T.M."/>
            <person name="Aerts A.L."/>
            <person name="Barry K."/>
            <person name="Choi C."/>
            <person name="Clum A."/>
            <person name="Coughlan A.Y."/>
            <person name="Deshpande S."/>
            <person name="Douglass A.P."/>
            <person name="Hanson S.J."/>
            <person name="Klenk H.-P."/>
            <person name="Labutti K."/>
            <person name="Lapidus A."/>
            <person name="Lindquist E."/>
            <person name="Lipzen A."/>
            <person name="Meier-Kolthoff J.P."/>
            <person name="Ohm R.A."/>
            <person name="Otillar R.P."/>
            <person name="Pangilinan J."/>
            <person name="Peng Y."/>
            <person name="Rokas A."/>
            <person name="Rosa C.A."/>
            <person name="Scheuner C."/>
            <person name="Sibirny A.A."/>
            <person name="Slot J.C."/>
            <person name="Stielow J.B."/>
            <person name="Sun H."/>
            <person name="Kurtzman C.P."/>
            <person name="Blackwell M."/>
            <person name="Grigoriev I.V."/>
            <person name="Jeffries T.W."/>
        </authorList>
    </citation>
    <scope>NUCLEOTIDE SEQUENCE [LARGE SCALE GENOMIC DNA]</scope>
    <source>
        <strain evidence="13">NRRL Y-12698</strain>
    </source>
</reference>
<keyword evidence="4 9" id="KW-0812">Transmembrane</keyword>
<dbReference type="InterPro" id="IPR050567">
    <property type="entry name" value="Mitochondrial_Carrier"/>
</dbReference>
<dbReference type="InterPro" id="IPR023395">
    <property type="entry name" value="MCP_dom_sf"/>
</dbReference>
<dbReference type="GeneID" id="30147705"/>
<dbReference type="PROSITE" id="PS50920">
    <property type="entry name" value="SOLCAR"/>
    <property type="match status" value="1"/>
</dbReference>
<evidence type="ECO:0000256" key="8">
    <source>
        <dbReference type="ARBA" id="ARBA00023136"/>
    </source>
</evidence>
<evidence type="ECO:0000313" key="13">
    <source>
        <dbReference type="Proteomes" id="UP000094336"/>
    </source>
</evidence>
<dbReference type="Proteomes" id="UP000094336">
    <property type="component" value="Unassembled WGS sequence"/>
</dbReference>
<comment type="similarity">
    <text evidence="2 10">Belongs to the mitochondrial carrier (TC 2.A.29) family.</text>
</comment>
<sequence>MTQITALYLRTPAKLFRPSRFDYLATTRLMFRDSLKDKPYRFFTHSSLAILTSAVKAHGWLYIPKHVMPPLILNSATGVILYTTYLGSLQALSDKHTVGTLVYPSPLDTFRAGFLAGFAQSLAAAPIDAIQARSSALEVLSGGIHNTTYWQYGLKKLQEIGVTGVFAGYGLSMVKESVGFAFYFSTFEYIKNQAFCNTVNMIYGYRKLKATILFRDPPSSESSRQINRNHKFLQTTFILLAGASAAFVLLAIQYPLTKVQNIHLKRLEYLDIAAQQAKPAPPAPPAVDPSTKHPISAKLQPFIDYFKNPKIKLYYQSYLDTIIHVDKAKSRSKLSWFQWGYRGFAYNALTMIPTTSVCLLVFEILRTRLADELEDSLEP</sequence>
<dbReference type="GO" id="GO:0031966">
    <property type="term" value="C:mitochondrial membrane"/>
    <property type="evidence" value="ECO:0007669"/>
    <property type="project" value="UniProtKB-SubCell"/>
</dbReference>
<feature type="transmembrane region" description="Helical" evidence="11">
    <location>
        <begin position="232"/>
        <end position="254"/>
    </location>
</feature>
<evidence type="ECO:0000256" key="1">
    <source>
        <dbReference type="ARBA" id="ARBA00004225"/>
    </source>
</evidence>
<keyword evidence="7" id="KW-0496">Mitochondrion</keyword>
<keyword evidence="13" id="KW-1185">Reference proteome</keyword>
<dbReference type="SUPFAM" id="SSF103506">
    <property type="entry name" value="Mitochondrial carrier"/>
    <property type="match status" value="1"/>
</dbReference>
<organism evidence="12 13">
    <name type="scientific">Babjeviella inositovora NRRL Y-12698</name>
    <dbReference type="NCBI Taxonomy" id="984486"/>
    <lineage>
        <taxon>Eukaryota</taxon>
        <taxon>Fungi</taxon>
        <taxon>Dikarya</taxon>
        <taxon>Ascomycota</taxon>
        <taxon>Saccharomycotina</taxon>
        <taxon>Pichiomycetes</taxon>
        <taxon>Serinales incertae sedis</taxon>
        <taxon>Babjeviella</taxon>
    </lineage>
</organism>
<dbReference type="PANTHER" id="PTHR45624:SF26">
    <property type="entry name" value="CARRIER PROTEIN, PUTATIVE (AFU_ORTHOLOGUE AFUA_1G07710)-RELATED"/>
    <property type="match status" value="1"/>
</dbReference>
<evidence type="ECO:0000256" key="3">
    <source>
        <dbReference type="ARBA" id="ARBA00022448"/>
    </source>
</evidence>
<feature type="repeat" description="Solcar" evidence="9">
    <location>
        <begin position="104"/>
        <end position="193"/>
    </location>
</feature>
<comment type="subcellular location">
    <subcellularLocation>
        <location evidence="1">Mitochondrion membrane</location>
        <topology evidence="1">Multi-pass membrane protein</topology>
    </subcellularLocation>
</comment>
<evidence type="ECO:0000256" key="2">
    <source>
        <dbReference type="ARBA" id="ARBA00006375"/>
    </source>
</evidence>
<gene>
    <name evidence="12" type="ORF">BABINDRAFT_163340</name>
</gene>
<dbReference type="OrthoDB" id="3364892at2759"/>
<protein>
    <recommendedName>
        <fullName evidence="14">Mitochondrial carrier protein</fullName>
    </recommendedName>
</protein>